<organism evidence="3 4">
    <name type="scientific">Arthrobacter methylotrophus</name>
    <dbReference type="NCBI Taxonomy" id="121291"/>
    <lineage>
        <taxon>Bacteria</taxon>
        <taxon>Bacillati</taxon>
        <taxon>Actinomycetota</taxon>
        <taxon>Actinomycetes</taxon>
        <taxon>Micrococcales</taxon>
        <taxon>Micrococcaceae</taxon>
        <taxon>Arthrobacter</taxon>
    </lineage>
</organism>
<dbReference type="Gene3D" id="3.40.50.880">
    <property type="match status" value="1"/>
</dbReference>
<protein>
    <submittedName>
        <fullName evidence="3">Type 1 glutamine amidotransferase domain-containing protein</fullName>
    </submittedName>
</protein>
<comment type="similarity">
    <text evidence="1">Belongs to the peptidase C56 family.</text>
</comment>
<dbReference type="InterPro" id="IPR029062">
    <property type="entry name" value="Class_I_gatase-like"/>
</dbReference>
<dbReference type="NCBIfam" id="TIGR01382">
    <property type="entry name" value="PfpI"/>
    <property type="match status" value="1"/>
</dbReference>
<dbReference type="Proteomes" id="UP001589536">
    <property type="component" value="Unassembled WGS sequence"/>
</dbReference>
<dbReference type="InterPro" id="IPR002818">
    <property type="entry name" value="DJ-1/PfpI"/>
</dbReference>
<dbReference type="PROSITE" id="PS51276">
    <property type="entry name" value="PEPTIDASE_C56_PFPI"/>
    <property type="match status" value="1"/>
</dbReference>
<accession>A0ABV5UQ98</accession>
<dbReference type="PANTHER" id="PTHR42733">
    <property type="entry name" value="DJ-1 PROTEIN"/>
    <property type="match status" value="1"/>
</dbReference>
<proteinExistence type="inferred from homology"/>
<sequence length="177" mass="18647">MSLENIHVVIVTADFFEESEVIYPLYRLREAGATVTLAGPQGGPLAGKSGLRSLAADKSFEELEAGSFDAVLIPGGFAPDIVRRSEPVLRFLCSMNASGKPIGMICHGGWVGISAGIVAGRSLTSVPSIRIDLENAGATWIDQGVVEDGSLVTARVPDDMGAWMKAFVGLLERTTGK</sequence>
<evidence type="ECO:0000313" key="3">
    <source>
        <dbReference type="EMBL" id="MFB9713650.1"/>
    </source>
</evidence>
<dbReference type="InterPro" id="IPR006286">
    <property type="entry name" value="C56_PfpI-like"/>
</dbReference>
<feature type="domain" description="DJ-1/PfpI" evidence="2">
    <location>
        <begin position="8"/>
        <end position="168"/>
    </location>
</feature>
<dbReference type="CDD" id="cd03134">
    <property type="entry name" value="GATase1_PfpI_like"/>
    <property type="match status" value="1"/>
</dbReference>
<comment type="caution">
    <text evidence="3">The sequence shown here is derived from an EMBL/GenBank/DDBJ whole genome shotgun (WGS) entry which is preliminary data.</text>
</comment>
<keyword evidence="3" id="KW-0315">Glutamine amidotransferase</keyword>
<evidence type="ECO:0000259" key="2">
    <source>
        <dbReference type="Pfam" id="PF01965"/>
    </source>
</evidence>
<evidence type="ECO:0000313" key="4">
    <source>
        <dbReference type="Proteomes" id="UP001589536"/>
    </source>
</evidence>
<dbReference type="SUPFAM" id="SSF52317">
    <property type="entry name" value="Class I glutamine amidotransferase-like"/>
    <property type="match status" value="1"/>
</dbReference>
<dbReference type="Pfam" id="PF01965">
    <property type="entry name" value="DJ-1_PfpI"/>
    <property type="match status" value="1"/>
</dbReference>
<gene>
    <name evidence="3" type="ORF">ACFFPI_05715</name>
</gene>
<name>A0ABV5UQ98_9MICC</name>
<evidence type="ECO:0000256" key="1">
    <source>
        <dbReference type="ARBA" id="ARBA00008542"/>
    </source>
</evidence>
<dbReference type="EMBL" id="JBHMBH010000012">
    <property type="protein sequence ID" value="MFB9713650.1"/>
    <property type="molecule type" value="Genomic_DNA"/>
</dbReference>
<reference evidence="3 4" key="1">
    <citation type="submission" date="2024-09" db="EMBL/GenBank/DDBJ databases">
        <authorList>
            <person name="Sun Q."/>
            <person name="Mori K."/>
        </authorList>
    </citation>
    <scope>NUCLEOTIDE SEQUENCE [LARGE SCALE GENOMIC DNA]</scope>
    <source>
        <strain evidence="3 4">JCM 13519</strain>
    </source>
</reference>
<keyword evidence="4" id="KW-1185">Reference proteome</keyword>
<dbReference type="PANTHER" id="PTHR42733:SF13">
    <property type="entry name" value="DJ-1_PFPI DOMAIN-CONTAINING PROTEIN"/>
    <property type="match status" value="1"/>
</dbReference>
<dbReference type="RefSeq" id="WP_345052939.1">
    <property type="nucleotide sequence ID" value="NZ_BAABED010000001.1"/>
</dbReference>